<organism evidence="1 2">
    <name type="scientific">Limosa lapponica baueri</name>
    <dbReference type="NCBI Taxonomy" id="1758121"/>
    <lineage>
        <taxon>Eukaryota</taxon>
        <taxon>Metazoa</taxon>
        <taxon>Chordata</taxon>
        <taxon>Craniata</taxon>
        <taxon>Vertebrata</taxon>
        <taxon>Euteleostomi</taxon>
        <taxon>Archelosauria</taxon>
        <taxon>Archosauria</taxon>
        <taxon>Dinosauria</taxon>
        <taxon>Saurischia</taxon>
        <taxon>Theropoda</taxon>
        <taxon>Coelurosauria</taxon>
        <taxon>Aves</taxon>
        <taxon>Neognathae</taxon>
        <taxon>Neoaves</taxon>
        <taxon>Charadriiformes</taxon>
        <taxon>Scolopacidae</taxon>
        <taxon>Limosa</taxon>
    </lineage>
</organism>
<reference evidence="2" key="1">
    <citation type="submission" date="2017-11" db="EMBL/GenBank/DDBJ databases">
        <authorList>
            <person name="Lima N.C."/>
            <person name="Parody-Merino A.M."/>
            <person name="Battley P.F."/>
            <person name="Fidler A.E."/>
            <person name="Prosdocimi F."/>
        </authorList>
    </citation>
    <scope>NUCLEOTIDE SEQUENCE [LARGE SCALE GENOMIC DNA]</scope>
</reference>
<evidence type="ECO:0000313" key="2">
    <source>
        <dbReference type="Proteomes" id="UP000233556"/>
    </source>
</evidence>
<protein>
    <submittedName>
        <fullName evidence="1">Uncharacterized protein</fullName>
    </submittedName>
</protein>
<gene>
    <name evidence="1" type="ORF">llap_8512</name>
</gene>
<keyword evidence="2" id="KW-1185">Reference proteome</keyword>
<dbReference type="Proteomes" id="UP000233556">
    <property type="component" value="Unassembled WGS sequence"/>
</dbReference>
<name>A0A2I0U5C4_LIMLA</name>
<reference evidence="2" key="2">
    <citation type="submission" date="2017-12" db="EMBL/GenBank/DDBJ databases">
        <title>Genome sequence of the Bar-tailed Godwit (Limosa lapponica baueri).</title>
        <authorList>
            <person name="Lima N.C.B."/>
            <person name="Parody-Merino A.M."/>
            <person name="Battley P.F."/>
            <person name="Fidler A.E."/>
            <person name="Prosdocimi F."/>
        </authorList>
    </citation>
    <scope>NUCLEOTIDE SEQUENCE [LARGE SCALE GENOMIC DNA]</scope>
</reference>
<dbReference type="AlphaFoldDB" id="A0A2I0U5C4"/>
<evidence type="ECO:0000313" key="1">
    <source>
        <dbReference type="EMBL" id="PKU41183.1"/>
    </source>
</evidence>
<accession>A0A2I0U5C4</accession>
<dbReference type="EMBL" id="KZ506151">
    <property type="protein sequence ID" value="PKU41183.1"/>
    <property type="molecule type" value="Genomic_DNA"/>
</dbReference>
<proteinExistence type="predicted"/>
<sequence>MIAVIKELLMGQRKACAGSGVQAGQQVGKAHAAFDPFRLCPLGFDAAHCGFAELPSGSTVLDQVYCPQAFNMPQVFTARILTAFCARAFYMMRQMSPLSPAQTFRLLWI</sequence>